<dbReference type="RefSeq" id="WP_063965071.1">
    <property type="nucleotide sequence ID" value="NZ_JBCNAN010000076.1"/>
</dbReference>
<dbReference type="Gene3D" id="1.10.10.10">
    <property type="entry name" value="Winged helix-like DNA-binding domain superfamily/Winged helix DNA-binding domain"/>
    <property type="match status" value="1"/>
</dbReference>
<name>A0A177L9S4_9BACI</name>
<keyword evidence="3" id="KW-1185">Reference proteome</keyword>
<dbReference type="InterPro" id="IPR036388">
    <property type="entry name" value="WH-like_DNA-bd_sf"/>
</dbReference>
<evidence type="ECO:0000259" key="1">
    <source>
        <dbReference type="Pfam" id="PF01726"/>
    </source>
</evidence>
<dbReference type="SUPFAM" id="SSF46785">
    <property type="entry name" value="Winged helix' DNA-binding domain"/>
    <property type="match status" value="1"/>
</dbReference>
<evidence type="ECO:0000313" key="3">
    <source>
        <dbReference type="Proteomes" id="UP000076935"/>
    </source>
</evidence>
<dbReference type="EMBL" id="LQWY01000014">
    <property type="protein sequence ID" value="OAH61925.1"/>
    <property type="molecule type" value="Genomic_DNA"/>
</dbReference>
<dbReference type="AlphaFoldDB" id="A0A177L9S4"/>
<dbReference type="Pfam" id="PF01726">
    <property type="entry name" value="LexA_DNA_bind"/>
    <property type="match status" value="1"/>
</dbReference>
<accession>A0A177L9S4</accession>
<feature type="domain" description="LexA repressor DNA-binding" evidence="1">
    <location>
        <begin position="2"/>
        <end position="55"/>
    </location>
</feature>
<dbReference type="GO" id="GO:0004252">
    <property type="term" value="F:serine-type endopeptidase activity"/>
    <property type="evidence" value="ECO:0007669"/>
    <property type="project" value="InterPro"/>
</dbReference>
<proteinExistence type="predicted"/>
<reference evidence="2 3" key="1">
    <citation type="submission" date="2016-01" db="EMBL/GenBank/DDBJ databases">
        <title>Investigation of taxonomic status of Bacillus aminovorans.</title>
        <authorList>
            <person name="Verma A."/>
            <person name="Pal Y."/>
            <person name="Krishnamurthi S."/>
        </authorList>
    </citation>
    <scope>NUCLEOTIDE SEQUENCE [LARGE SCALE GENOMIC DNA]</scope>
    <source>
        <strain evidence="2 3">DSM 1314</strain>
    </source>
</reference>
<gene>
    <name evidence="2" type="ORF">AWH49_10910</name>
</gene>
<dbReference type="GO" id="GO:0006508">
    <property type="term" value="P:proteolysis"/>
    <property type="evidence" value="ECO:0007669"/>
    <property type="project" value="InterPro"/>
</dbReference>
<protein>
    <recommendedName>
        <fullName evidence="1">LexA repressor DNA-binding domain-containing protein</fullName>
    </recommendedName>
</protein>
<comment type="caution">
    <text evidence="2">The sequence shown here is derived from an EMBL/GenBank/DDBJ whole genome shotgun (WGS) entry which is preliminary data.</text>
</comment>
<dbReference type="Proteomes" id="UP000076935">
    <property type="component" value="Unassembled WGS sequence"/>
</dbReference>
<organism evidence="2 3">
    <name type="scientific">Domibacillus aminovorans</name>
    <dbReference type="NCBI Taxonomy" id="29332"/>
    <lineage>
        <taxon>Bacteria</taxon>
        <taxon>Bacillati</taxon>
        <taxon>Bacillota</taxon>
        <taxon>Bacilli</taxon>
        <taxon>Bacillales</taxon>
        <taxon>Bacillaceae</taxon>
        <taxon>Domibacillus</taxon>
    </lineage>
</organism>
<sequence length="66" mass="7756">MQLTQRQQEIFTFIESFSFKHLEIPSIERIVHEFEGSSASRISRAMNSLCENGLLFPIINRIKEEQ</sequence>
<evidence type="ECO:0000313" key="2">
    <source>
        <dbReference type="EMBL" id="OAH61925.1"/>
    </source>
</evidence>
<dbReference type="InterPro" id="IPR036390">
    <property type="entry name" value="WH_DNA-bd_sf"/>
</dbReference>
<dbReference type="InterPro" id="IPR006199">
    <property type="entry name" value="LexA_DNA-bd_dom"/>
</dbReference>